<dbReference type="EMBL" id="CAJOBA010009174">
    <property type="protein sequence ID" value="CAF3845357.1"/>
    <property type="molecule type" value="Genomic_DNA"/>
</dbReference>
<evidence type="ECO:0000313" key="3">
    <source>
        <dbReference type="EMBL" id="CAF3845357.1"/>
    </source>
</evidence>
<organism evidence="2 4">
    <name type="scientific">Didymodactylos carnosus</name>
    <dbReference type="NCBI Taxonomy" id="1234261"/>
    <lineage>
        <taxon>Eukaryota</taxon>
        <taxon>Metazoa</taxon>
        <taxon>Spiralia</taxon>
        <taxon>Gnathifera</taxon>
        <taxon>Rotifera</taxon>
        <taxon>Eurotatoria</taxon>
        <taxon>Bdelloidea</taxon>
        <taxon>Philodinida</taxon>
        <taxon>Philodinidae</taxon>
        <taxon>Didymodactylos</taxon>
    </lineage>
</organism>
<comment type="caution">
    <text evidence="2">The sequence shown here is derived from an EMBL/GenBank/DDBJ whole genome shotgun (WGS) entry which is preliminary data.</text>
</comment>
<feature type="compositionally biased region" description="Basic and acidic residues" evidence="1">
    <location>
        <begin position="28"/>
        <end position="38"/>
    </location>
</feature>
<sequence>MLRKSTLIPLLLRRSLAPSLPRLSSQSRELRSDGKNTYKEQSLQDQETDALTATVPLEEANASSSWQTNYNGQQPSRIPFNRDDPPDVWLDVPNLSVDEIKLNVQNLNAHLSLTAKVAGLVSIDAGVDVNIDKVELTITGVKAELQLAVRLGNLVKIVERTLDALDKNPQLLTGVLNAATSTLNQVPSLVSGVTSAVPGALNAVTSTLNGVASAVPGALNAATSTVPGALNAATSTVNAGAGAVTDGVQHLPGSSSSGSKRPNNWLGSCTATDGSTMHHIIDGSGYILEQKLGTNGEVLNSRVVGNYKDNMKDTVQDSWVDNGQIAKIYYYRRNAGEPMEATVKIIFDTAGNVHWTQVLETAQTYEQQ</sequence>
<dbReference type="Proteomes" id="UP000682733">
    <property type="component" value="Unassembled WGS sequence"/>
</dbReference>
<reference evidence="2" key="1">
    <citation type="submission" date="2021-02" db="EMBL/GenBank/DDBJ databases">
        <authorList>
            <person name="Nowell W R."/>
        </authorList>
    </citation>
    <scope>NUCLEOTIDE SEQUENCE</scope>
</reference>
<feature type="region of interest" description="Disordered" evidence="1">
    <location>
        <begin position="62"/>
        <end position="81"/>
    </location>
</feature>
<dbReference type="EMBL" id="CAJNOK010009158">
    <property type="protein sequence ID" value="CAF1082564.1"/>
    <property type="molecule type" value="Genomic_DNA"/>
</dbReference>
<name>A0A8S2E8R7_9BILA</name>
<evidence type="ECO:0000313" key="4">
    <source>
        <dbReference type="Proteomes" id="UP000677228"/>
    </source>
</evidence>
<feature type="compositionally biased region" description="Polar residues" evidence="1">
    <location>
        <begin position="39"/>
        <end position="48"/>
    </location>
</feature>
<proteinExistence type="predicted"/>
<dbReference type="Proteomes" id="UP000677228">
    <property type="component" value="Unassembled WGS sequence"/>
</dbReference>
<dbReference type="AlphaFoldDB" id="A0A8S2E8R7"/>
<evidence type="ECO:0000313" key="2">
    <source>
        <dbReference type="EMBL" id="CAF1082564.1"/>
    </source>
</evidence>
<accession>A0A8S2E8R7</accession>
<evidence type="ECO:0000256" key="1">
    <source>
        <dbReference type="SAM" id="MobiDB-lite"/>
    </source>
</evidence>
<protein>
    <submittedName>
        <fullName evidence="2">Uncharacterized protein</fullName>
    </submittedName>
</protein>
<feature type="compositionally biased region" description="Polar residues" evidence="1">
    <location>
        <begin position="62"/>
        <end position="76"/>
    </location>
</feature>
<feature type="region of interest" description="Disordered" evidence="1">
    <location>
        <begin position="22"/>
        <end position="48"/>
    </location>
</feature>
<gene>
    <name evidence="2" type="ORF">OVA965_LOCUS18434</name>
    <name evidence="3" type="ORF">TMI583_LOCUS18446</name>
</gene>